<dbReference type="InterPro" id="IPR018303">
    <property type="entry name" value="ATPase_P-typ_P_site"/>
</dbReference>
<evidence type="ECO:0000259" key="13">
    <source>
        <dbReference type="Pfam" id="PF00122"/>
    </source>
</evidence>
<dbReference type="Gene3D" id="3.40.1110.10">
    <property type="entry name" value="Calcium-transporting ATPase, cytoplasmic domain N"/>
    <property type="match status" value="1"/>
</dbReference>
<dbReference type="SUPFAM" id="SSF81660">
    <property type="entry name" value="Metal cation-transporting ATPase, ATP-binding domain N"/>
    <property type="match status" value="1"/>
</dbReference>
<evidence type="ECO:0000256" key="4">
    <source>
        <dbReference type="ARBA" id="ARBA00022723"/>
    </source>
</evidence>
<feature type="chain" id="PRO_5012932545" evidence="12">
    <location>
        <begin position="19"/>
        <end position="1459"/>
    </location>
</feature>
<dbReference type="Pfam" id="PF13246">
    <property type="entry name" value="Cation_ATPase"/>
    <property type="match status" value="1"/>
</dbReference>
<feature type="domain" description="P-type ATPase A" evidence="13">
    <location>
        <begin position="535"/>
        <end position="652"/>
    </location>
</feature>
<dbReference type="SFLD" id="SFLDF00027">
    <property type="entry name" value="p-type_atpase"/>
    <property type="match status" value="1"/>
</dbReference>
<dbReference type="Gene3D" id="3.40.50.1000">
    <property type="entry name" value="HAD superfamily/HAD-like"/>
    <property type="match status" value="1"/>
</dbReference>
<feature type="transmembrane region" description="Helical" evidence="11">
    <location>
        <begin position="1421"/>
        <end position="1448"/>
    </location>
</feature>
<dbReference type="Pfam" id="PF00122">
    <property type="entry name" value="E1-E2_ATPase"/>
    <property type="match status" value="1"/>
</dbReference>
<feature type="transmembrane region" description="Helical" evidence="11">
    <location>
        <begin position="1226"/>
        <end position="1246"/>
    </location>
</feature>
<keyword evidence="3 11" id="KW-0812">Transmembrane</keyword>
<feature type="transmembrane region" description="Helical" evidence="11">
    <location>
        <begin position="669"/>
        <end position="689"/>
    </location>
</feature>
<evidence type="ECO:0000256" key="3">
    <source>
        <dbReference type="ARBA" id="ARBA00022692"/>
    </source>
</evidence>
<evidence type="ECO:0000313" key="14">
    <source>
        <dbReference type="EMBL" id="OMH78635.1"/>
    </source>
</evidence>
<evidence type="ECO:0000256" key="5">
    <source>
        <dbReference type="ARBA" id="ARBA00022741"/>
    </source>
</evidence>
<feature type="transmembrane region" description="Helical" evidence="11">
    <location>
        <begin position="479"/>
        <end position="498"/>
    </location>
</feature>
<keyword evidence="7" id="KW-0460">Magnesium</keyword>
<feature type="transmembrane region" description="Helical" evidence="11">
    <location>
        <begin position="316"/>
        <end position="335"/>
    </location>
</feature>
<feature type="transmembrane region" description="Helical" evidence="11">
    <location>
        <begin position="1319"/>
        <end position="1339"/>
    </location>
</feature>
<dbReference type="SFLD" id="SFLDS00003">
    <property type="entry name" value="Haloacid_Dehalogenase"/>
    <property type="match status" value="1"/>
</dbReference>
<keyword evidence="8" id="KW-1278">Translocase</keyword>
<feature type="signal peptide" evidence="12">
    <location>
        <begin position="1"/>
        <end position="18"/>
    </location>
</feature>
<dbReference type="InterPro" id="IPR023299">
    <property type="entry name" value="ATPase_P-typ_cyto_dom_N"/>
</dbReference>
<dbReference type="PRINTS" id="PR00119">
    <property type="entry name" value="CATATPASE"/>
</dbReference>
<dbReference type="GO" id="GO:0140358">
    <property type="term" value="F:P-type transmembrane transporter activity"/>
    <property type="evidence" value="ECO:0007669"/>
    <property type="project" value="InterPro"/>
</dbReference>
<protein>
    <submittedName>
        <fullName evidence="14">Putative cation-transporting ATPase 13A4</fullName>
    </submittedName>
</protein>
<evidence type="ECO:0000256" key="8">
    <source>
        <dbReference type="ARBA" id="ARBA00022967"/>
    </source>
</evidence>
<comment type="subcellular location">
    <subcellularLocation>
        <location evidence="1">Membrane</location>
        <topology evidence="1">Multi-pass membrane protein</topology>
    </subcellularLocation>
</comment>
<evidence type="ECO:0000256" key="1">
    <source>
        <dbReference type="ARBA" id="ARBA00004141"/>
    </source>
</evidence>
<dbReference type="InterPro" id="IPR006544">
    <property type="entry name" value="P-type_TPase_V"/>
</dbReference>
<organism evidence="14 15">
    <name type="scientific">Zancudomyces culisetae</name>
    <name type="common">Gut fungus</name>
    <name type="synonym">Smittium culisetae</name>
    <dbReference type="NCBI Taxonomy" id="1213189"/>
    <lineage>
        <taxon>Eukaryota</taxon>
        <taxon>Fungi</taxon>
        <taxon>Fungi incertae sedis</taxon>
        <taxon>Zoopagomycota</taxon>
        <taxon>Kickxellomycotina</taxon>
        <taxon>Harpellomycetes</taxon>
        <taxon>Harpellales</taxon>
        <taxon>Legeriomycetaceae</taxon>
        <taxon>Zancudomyces</taxon>
    </lineage>
</organism>
<evidence type="ECO:0000313" key="15">
    <source>
        <dbReference type="Proteomes" id="UP000188320"/>
    </source>
</evidence>
<dbReference type="InterPro" id="IPR059000">
    <property type="entry name" value="ATPase_P-type_domA"/>
</dbReference>
<dbReference type="InterPro" id="IPR036412">
    <property type="entry name" value="HAD-like_sf"/>
</dbReference>
<dbReference type="PANTHER" id="PTHR45630">
    <property type="entry name" value="CATION-TRANSPORTING ATPASE-RELATED"/>
    <property type="match status" value="1"/>
</dbReference>
<evidence type="ECO:0000256" key="6">
    <source>
        <dbReference type="ARBA" id="ARBA00022840"/>
    </source>
</evidence>
<dbReference type="InterPro" id="IPR044492">
    <property type="entry name" value="P_typ_ATPase_HD_dom"/>
</dbReference>
<dbReference type="GO" id="GO:0046872">
    <property type="term" value="F:metal ion binding"/>
    <property type="evidence" value="ECO:0007669"/>
    <property type="project" value="UniProtKB-KW"/>
</dbReference>
<accession>A0A1R1PCD2</accession>
<dbReference type="NCBIfam" id="TIGR01494">
    <property type="entry name" value="ATPase_P-type"/>
    <property type="match status" value="1"/>
</dbReference>
<dbReference type="PANTHER" id="PTHR45630:SF11">
    <property type="entry name" value="CATION-TRANSPORTING P-TYPE ATPASE N-TERMINAL DOMAIN-CONTAINING PROTEIN"/>
    <property type="match status" value="1"/>
</dbReference>
<comment type="similarity">
    <text evidence="2">Belongs to the cation transport ATPase (P-type) (TC 3.A.3) family. Type V subfamily.</text>
</comment>
<dbReference type="PROSITE" id="PS00154">
    <property type="entry name" value="ATPASE_E1_E2"/>
    <property type="match status" value="1"/>
</dbReference>
<dbReference type="InterPro" id="IPR023214">
    <property type="entry name" value="HAD_sf"/>
</dbReference>
<dbReference type="PROSITE" id="PS01229">
    <property type="entry name" value="COF_2"/>
    <property type="match status" value="1"/>
</dbReference>
<keyword evidence="15" id="KW-1185">Reference proteome</keyword>
<dbReference type="NCBIfam" id="TIGR01657">
    <property type="entry name" value="P-ATPase-V"/>
    <property type="match status" value="1"/>
</dbReference>
<dbReference type="OrthoDB" id="48943at2759"/>
<keyword evidence="12" id="KW-0732">Signal</keyword>
<dbReference type="SUPFAM" id="SSF81665">
    <property type="entry name" value="Calcium ATPase, transmembrane domain M"/>
    <property type="match status" value="1"/>
</dbReference>
<evidence type="ECO:0000256" key="9">
    <source>
        <dbReference type="ARBA" id="ARBA00022989"/>
    </source>
</evidence>
<dbReference type="SFLD" id="SFLDG00002">
    <property type="entry name" value="C1.7:_P-type_atpase_like"/>
    <property type="match status" value="1"/>
</dbReference>
<dbReference type="GO" id="GO:0016020">
    <property type="term" value="C:membrane"/>
    <property type="evidence" value="ECO:0007669"/>
    <property type="project" value="UniProtKB-SubCell"/>
</dbReference>
<dbReference type="GO" id="GO:0016887">
    <property type="term" value="F:ATP hydrolysis activity"/>
    <property type="evidence" value="ECO:0007669"/>
    <property type="project" value="InterPro"/>
</dbReference>
<evidence type="ECO:0000256" key="7">
    <source>
        <dbReference type="ARBA" id="ARBA00022842"/>
    </source>
</evidence>
<feature type="transmembrane region" description="Helical" evidence="11">
    <location>
        <begin position="1267"/>
        <end position="1290"/>
    </location>
</feature>
<keyword evidence="4" id="KW-0479">Metal-binding</keyword>
<feature type="transmembrane region" description="Helical" evidence="11">
    <location>
        <begin position="169"/>
        <end position="190"/>
    </location>
</feature>
<feature type="transmembrane region" description="Helical" evidence="11">
    <location>
        <begin position="272"/>
        <end position="296"/>
    </location>
</feature>
<name>A0A1R1PCD2_ZANCU</name>
<dbReference type="Proteomes" id="UP000188320">
    <property type="component" value="Unassembled WGS sequence"/>
</dbReference>
<evidence type="ECO:0000256" key="10">
    <source>
        <dbReference type="ARBA" id="ARBA00023136"/>
    </source>
</evidence>
<dbReference type="InterPro" id="IPR023298">
    <property type="entry name" value="ATPase_P-typ_TM_dom_sf"/>
</dbReference>
<evidence type="ECO:0000256" key="11">
    <source>
        <dbReference type="SAM" id="Phobius"/>
    </source>
</evidence>
<keyword evidence="10 11" id="KW-0472">Membrane</keyword>
<dbReference type="InterPro" id="IPR008250">
    <property type="entry name" value="ATPase_P-typ_transduc_dom_A_sf"/>
</dbReference>
<dbReference type="EMBL" id="LSSK01001872">
    <property type="protein sequence ID" value="OMH78635.1"/>
    <property type="molecule type" value="Genomic_DNA"/>
</dbReference>
<keyword evidence="5" id="KW-0547">Nucleotide-binding</keyword>
<proteinExistence type="inferred from homology"/>
<feature type="transmembrane region" description="Helical" evidence="11">
    <location>
        <begin position="1202"/>
        <end position="1220"/>
    </location>
</feature>
<evidence type="ECO:0000256" key="12">
    <source>
        <dbReference type="SAM" id="SignalP"/>
    </source>
</evidence>
<comment type="caution">
    <text evidence="14">The sequence shown here is derived from an EMBL/GenBank/DDBJ whole genome shotgun (WGS) entry which is preliminary data.</text>
</comment>
<dbReference type="InterPro" id="IPR001757">
    <property type="entry name" value="P_typ_ATPase"/>
</dbReference>
<dbReference type="GO" id="GO:0005524">
    <property type="term" value="F:ATP binding"/>
    <property type="evidence" value="ECO:0007669"/>
    <property type="project" value="UniProtKB-KW"/>
</dbReference>
<dbReference type="Gene3D" id="2.70.150.10">
    <property type="entry name" value="Calcium-transporting ATPase, cytoplasmic transduction domain A"/>
    <property type="match status" value="1"/>
</dbReference>
<reference evidence="15" key="1">
    <citation type="submission" date="2017-01" db="EMBL/GenBank/DDBJ databases">
        <authorList>
            <person name="Wang Y."/>
            <person name="White M."/>
            <person name="Kvist S."/>
            <person name="Moncalvo J.-M."/>
        </authorList>
    </citation>
    <scope>NUCLEOTIDE SEQUENCE [LARGE SCALE GENOMIC DNA]</scope>
    <source>
        <strain evidence="15">COL-18-3</strain>
    </source>
</reference>
<dbReference type="GO" id="GO:0019829">
    <property type="term" value="F:ATPase-coupled monoatomic cation transmembrane transporter activity"/>
    <property type="evidence" value="ECO:0007669"/>
    <property type="project" value="TreeGrafter"/>
</dbReference>
<dbReference type="SUPFAM" id="SSF81653">
    <property type="entry name" value="Calcium ATPase, transduction domain A"/>
    <property type="match status" value="1"/>
</dbReference>
<sequence>MIKLVLIPILCLTRHSLATPAFNVVNGVDVNGQKCPLPTLNRLACPLICVTDISNCPEGTKPSCGKGLTYCQDGTCKKTCAGVTSSPCYCKKDLTLLSDNVKAMYPCGDYIASRVQNFNASDSSITKNACLNALGISEIDDWSLDSEASRIFLDCPAVAPPKVTLKEPMFIAFWTTVTLQFVTFISWLFYKQSTESAIRKKDVAYKNSNSIFVSGDKTPPKVENDRVYNYEKEGYGNHIDGRRASSTLFSSTSVDLGYFKIKSYKSNTLGKIGLYNIYLTMALCTSFLFTLCLDYYGLLNGVGAGLFYANYDCLGQYFIVVWSFLLVWVIVLLVFRERILNFFRINTTLKEGDYVQVEQKKDPTVLQNIKYSFLVRLVLKWEKWYKDRFGKEMIVQTYKIMKGTNGTRYFVYNSVRYVYNEQEATYLPITYDLGETNRELLQHVGGLTSEEATERLERIGPNFVPVHVPSYPRALFNEVMGFFYIYQFMMLWLFYYYAYWQIGIVNTVVILVSILIKVITGVKATKRLRDLAEHKDICHVIRNGAVTEISTTDLVVGDMLVLEGDKFSPCDCVLVSGDVVVDECSLTGEAMPVRKFPVKDDDNVYEKLSSGKLNTILAGTRILQSNPSNKKHAYGLVTATGITTEKGQMIQKILYPAEILFIFNIEIKVVMTILGIQGIIWFCLALYLLKYSPVGSWFSAIYALIEIISPILPAALVIGQTVAVQRLRKKGVHCVDVPRVMLAGKIQIFCFDKTGTLTKEGLDFYGLVQTEYGRDSNLENMLNLGNPSTVKELTDTLADNVKDFGALTELALGTCHSVTELDGKLIGNPVDVEMFTNTHRTIKLNESDSSKAIVSPPQDVKSNANFITDHAEVVKQFEFIHHRQSMSVVVRYPNSANSRLLHVFAKGSFEKILEKCNPGSIPANYHSIAEFYAKQGCYVLAIAHKVIDETQTAKKAVNTMLDTDENGDSGEWNRDEIECDLNLVCLILFKNLLKEDTGAAIDEIKKSNTRVVMITGDATLTGINIARKSGMINYGRRVILGDVSESEAQNRPNESPNDIQNTDTVAWTDVDTEQSVDIHELEQSGSEPYDLALTSRAFNRLHNAGKLDKSILMNTRIFGRMTPKDKVDCIKLHMKYGITAMCGDGGNDCGALRVAHVGLAMSNSEASIVSPFSTAKKSVFSCVELLSQGRGALATSFANYKFLMLYGQTMAMFKFFSMYFSSLLSLPVWITIDGLITVGMSLSISLSKPVEKLANIRPTARLFGPTTMLSTVGQVLINWTFMIVCLIILYRQPWYRCHELDASTIDLKMWWLLGDNYEAMTVGITIMFQFVNSGFIYNFGYKFRRFWFRNYVLVIIYLAFISVLTVVVLLPPNVIGCLYRMNCGDKDVLQELGYKPPGMYIEPYNIPQGHNVYPPKFRLFMWIYCLANVCVGILWEVLVVIGPIGAYFSKRHGKKNYYQ</sequence>
<feature type="transmembrane region" description="Helical" evidence="11">
    <location>
        <begin position="701"/>
        <end position="723"/>
    </location>
</feature>
<evidence type="ECO:0000256" key="2">
    <source>
        <dbReference type="ARBA" id="ARBA00006000"/>
    </source>
</evidence>
<gene>
    <name evidence="14" type="ORF">AX774_g7967</name>
</gene>
<keyword evidence="6" id="KW-0067">ATP-binding</keyword>
<feature type="transmembrane region" description="Helical" evidence="11">
    <location>
        <begin position="1351"/>
        <end position="1371"/>
    </location>
</feature>
<dbReference type="SUPFAM" id="SSF56784">
    <property type="entry name" value="HAD-like"/>
    <property type="match status" value="1"/>
</dbReference>
<keyword evidence="9 11" id="KW-1133">Transmembrane helix</keyword>
<feature type="transmembrane region" description="Helical" evidence="11">
    <location>
        <begin position="504"/>
        <end position="522"/>
    </location>
</feature>